<sequence length="306" mass="36906">MHILDNILKKGKRRTKKKIQKFNSLKCHPKHFTSKNIKRIKKSCLNDKILNYMKIIWNKRHPDNKIISKQPKEIWDKMNHNMNGSCSNELCWIENTIQDTRMKNNLKKKLFAPFAPKSWKKNKDEWLSSTDLLNVMKQYEDSYDHFKFFGPSPIDFNSVEYNNECVWPEICNIDIRKLLKQHKTKLGFIFNTDKHYQDGSHWISLFVDLDKHMIFFFDSNGTKEPKEIKTFKKELQEQCLSKCGLNMKLDSNYPFEHQYKDGQCGMYCLYFIISLLKKSHNFEYFKKKRIPDKQVEKLRKIYYNQT</sequence>
<dbReference type="GO" id="GO:0006508">
    <property type="term" value="P:proteolysis"/>
    <property type="evidence" value="ECO:0007669"/>
    <property type="project" value="UniProtKB-KW"/>
</dbReference>
<name>A0A6C0KM04_9ZZZZ</name>
<feature type="domain" description="Ubiquitin-like protease family profile" evidence="3">
    <location>
        <begin position="104"/>
        <end position="275"/>
    </location>
</feature>
<dbReference type="Gene3D" id="3.40.395.10">
    <property type="entry name" value="Adenoviral Proteinase, Chain A"/>
    <property type="match status" value="1"/>
</dbReference>
<dbReference type="EMBL" id="MN740917">
    <property type="protein sequence ID" value="QHU17700.1"/>
    <property type="molecule type" value="Genomic_DNA"/>
</dbReference>
<dbReference type="Pfam" id="PF02902">
    <property type="entry name" value="Peptidase_C48"/>
    <property type="match status" value="1"/>
</dbReference>
<proteinExistence type="predicted"/>
<dbReference type="SUPFAM" id="SSF54001">
    <property type="entry name" value="Cysteine proteinases"/>
    <property type="match status" value="1"/>
</dbReference>
<dbReference type="PROSITE" id="PS50600">
    <property type="entry name" value="ULP_PROTEASE"/>
    <property type="match status" value="1"/>
</dbReference>
<accession>A0A6C0KM04</accession>
<organism evidence="4">
    <name type="scientific">viral metagenome</name>
    <dbReference type="NCBI Taxonomy" id="1070528"/>
    <lineage>
        <taxon>unclassified sequences</taxon>
        <taxon>metagenomes</taxon>
        <taxon>organismal metagenomes</taxon>
    </lineage>
</organism>
<evidence type="ECO:0000256" key="2">
    <source>
        <dbReference type="ARBA" id="ARBA00022801"/>
    </source>
</evidence>
<protein>
    <recommendedName>
        <fullName evidence="3">Ubiquitin-like protease family profile domain-containing protein</fullName>
    </recommendedName>
</protein>
<evidence type="ECO:0000313" key="4">
    <source>
        <dbReference type="EMBL" id="QHU17700.1"/>
    </source>
</evidence>
<reference evidence="4" key="1">
    <citation type="journal article" date="2020" name="Nature">
        <title>Giant virus diversity and host interactions through global metagenomics.</title>
        <authorList>
            <person name="Schulz F."/>
            <person name="Roux S."/>
            <person name="Paez-Espino D."/>
            <person name="Jungbluth S."/>
            <person name="Walsh D.A."/>
            <person name="Denef V.J."/>
            <person name="McMahon K.D."/>
            <person name="Konstantinidis K.T."/>
            <person name="Eloe-Fadrosh E.A."/>
            <person name="Kyrpides N.C."/>
            <person name="Woyke T."/>
        </authorList>
    </citation>
    <scope>NUCLEOTIDE SEQUENCE</scope>
    <source>
        <strain evidence="4">GVMAG-S-3300012919-55</strain>
    </source>
</reference>
<dbReference type="InterPro" id="IPR003653">
    <property type="entry name" value="Peptidase_C48_C"/>
</dbReference>
<dbReference type="GO" id="GO:0008234">
    <property type="term" value="F:cysteine-type peptidase activity"/>
    <property type="evidence" value="ECO:0007669"/>
    <property type="project" value="InterPro"/>
</dbReference>
<keyword evidence="2" id="KW-0378">Hydrolase</keyword>
<evidence type="ECO:0000259" key="3">
    <source>
        <dbReference type="PROSITE" id="PS50600"/>
    </source>
</evidence>
<dbReference type="AlphaFoldDB" id="A0A6C0KM04"/>
<dbReference type="InterPro" id="IPR038765">
    <property type="entry name" value="Papain-like_cys_pep_sf"/>
</dbReference>
<evidence type="ECO:0000256" key="1">
    <source>
        <dbReference type="ARBA" id="ARBA00022670"/>
    </source>
</evidence>
<keyword evidence="1" id="KW-0645">Protease</keyword>